<reference evidence="2 3" key="1">
    <citation type="submission" date="2023-05" db="EMBL/GenBank/DDBJ databases">
        <title>B98-5 Cell Line De Novo Hybrid Assembly: An Optical Mapping Approach.</title>
        <authorList>
            <person name="Kananen K."/>
            <person name="Auerbach J.A."/>
            <person name="Kautto E."/>
            <person name="Blachly J.S."/>
        </authorList>
    </citation>
    <scope>NUCLEOTIDE SEQUENCE [LARGE SCALE GENOMIC DNA]</scope>
    <source>
        <strain evidence="2">B95-8</strain>
        <tissue evidence="2">Cell line</tissue>
    </source>
</reference>
<evidence type="ECO:0000256" key="1">
    <source>
        <dbReference type="SAM" id="MobiDB-lite"/>
    </source>
</evidence>
<evidence type="ECO:0000313" key="3">
    <source>
        <dbReference type="Proteomes" id="UP001266305"/>
    </source>
</evidence>
<comment type="caution">
    <text evidence="2">The sequence shown here is derived from an EMBL/GenBank/DDBJ whole genome shotgun (WGS) entry which is preliminary data.</text>
</comment>
<accession>A0ABQ9TF12</accession>
<keyword evidence="3" id="KW-1185">Reference proteome</keyword>
<sequence>MLFRAGRGSSGSGAGQSGASSQQLPRSARRCRGGGGCSSDAEPVGAVREAASGAWPQRGEAWGLKAAAAAMPLLFLERFPWPSLHPYTGLSGLALLGTIVSTYCALSQSEARPSEPAPLTASLLPEQLVPARPSTGVPGPATWPSTCFRTASSCGF</sequence>
<evidence type="ECO:0000313" key="2">
    <source>
        <dbReference type="EMBL" id="KAK2083321.1"/>
    </source>
</evidence>
<dbReference type="EMBL" id="JASSZA010000023">
    <property type="protein sequence ID" value="KAK2083321.1"/>
    <property type="molecule type" value="Genomic_DNA"/>
</dbReference>
<name>A0ABQ9TF12_SAGOE</name>
<organism evidence="2 3">
    <name type="scientific">Saguinus oedipus</name>
    <name type="common">Cotton-top tamarin</name>
    <name type="synonym">Oedipomidas oedipus</name>
    <dbReference type="NCBI Taxonomy" id="9490"/>
    <lineage>
        <taxon>Eukaryota</taxon>
        <taxon>Metazoa</taxon>
        <taxon>Chordata</taxon>
        <taxon>Craniata</taxon>
        <taxon>Vertebrata</taxon>
        <taxon>Euteleostomi</taxon>
        <taxon>Mammalia</taxon>
        <taxon>Eutheria</taxon>
        <taxon>Euarchontoglires</taxon>
        <taxon>Primates</taxon>
        <taxon>Haplorrhini</taxon>
        <taxon>Platyrrhini</taxon>
        <taxon>Cebidae</taxon>
        <taxon>Callitrichinae</taxon>
        <taxon>Saguinus</taxon>
    </lineage>
</organism>
<proteinExistence type="predicted"/>
<feature type="region of interest" description="Disordered" evidence="1">
    <location>
        <begin position="1"/>
        <end position="42"/>
    </location>
</feature>
<dbReference type="Proteomes" id="UP001266305">
    <property type="component" value="Unassembled WGS sequence"/>
</dbReference>
<protein>
    <submittedName>
        <fullName evidence="2">Uncharacterized protein</fullName>
    </submittedName>
</protein>
<gene>
    <name evidence="2" type="ORF">P7K49_038557</name>
</gene>